<evidence type="ECO:0000313" key="1">
    <source>
        <dbReference type="EMBL" id="KAK0175754.1"/>
    </source>
</evidence>
<comment type="caution">
    <text evidence="1">The sequence shown here is derived from an EMBL/GenBank/DDBJ whole genome shotgun (WGS) entry which is preliminary data.</text>
</comment>
<dbReference type="Proteomes" id="UP001168972">
    <property type="component" value="Unassembled WGS sequence"/>
</dbReference>
<dbReference type="SUPFAM" id="SSF158457">
    <property type="entry name" value="Orange domain-like"/>
    <property type="match status" value="1"/>
</dbReference>
<evidence type="ECO:0000313" key="2">
    <source>
        <dbReference type="Proteomes" id="UP001168972"/>
    </source>
</evidence>
<keyword evidence="2" id="KW-1185">Reference proteome</keyword>
<accession>A0AA39FTW1</accession>
<dbReference type="EMBL" id="JAQQBR010000005">
    <property type="protein sequence ID" value="KAK0175754.1"/>
    <property type="molecule type" value="Genomic_DNA"/>
</dbReference>
<dbReference type="AlphaFoldDB" id="A0AA39FTW1"/>
<proteinExistence type="predicted"/>
<reference evidence="1" key="1">
    <citation type="journal article" date="2023" name="bioRxiv">
        <title>Scaffold-level genome assemblies of two parasitoid biocontrol wasps reveal the parthenogenesis mechanism and an associated novel virus.</title>
        <authorList>
            <person name="Inwood S."/>
            <person name="Skelly J."/>
            <person name="Guhlin J."/>
            <person name="Harrop T."/>
            <person name="Goldson S."/>
            <person name="Dearden P."/>
        </authorList>
    </citation>
    <scope>NUCLEOTIDE SEQUENCE</scope>
    <source>
        <strain evidence="1">Lincoln</strain>
        <tissue evidence="1">Whole body</tissue>
    </source>
</reference>
<protein>
    <submittedName>
        <fullName evidence="1">Uncharacterized protein</fullName>
    </submittedName>
</protein>
<dbReference type="SUPFAM" id="SSF51126">
    <property type="entry name" value="Pectin lyase-like"/>
    <property type="match status" value="1"/>
</dbReference>
<dbReference type="InterPro" id="IPR011050">
    <property type="entry name" value="Pectin_lyase_fold/virulence"/>
</dbReference>
<dbReference type="Gene3D" id="6.10.250.980">
    <property type="match status" value="1"/>
</dbReference>
<reference evidence="1" key="2">
    <citation type="submission" date="2023-03" db="EMBL/GenBank/DDBJ databases">
        <authorList>
            <person name="Inwood S.N."/>
            <person name="Skelly J.G."/>
            <person name="Guhlin J."/>
            <person name="Harrop T.W.R."/>
            <person name="Goldson S.G."/>
            <person name="Dearden P.K."/>
        </authorList>
    </citation>
    <scope>NUCLEOTIDE SEQUENCE</scope>
    <source>
        <strain evidence="1">Lincoln</strain>
        <tissue evidence="1">Whole body</tissue>
    </source>
</reference>
<sequence>MRETSSHVMEDAMTDDDVMDCGLNADDGMDDLEDSASNINISTSKIQDAAERLLTLLCVNELDDDYLSSSEDEGVGIDSNYDENDDDEYGSFNSRLLQQLATSLTEELKYVKIQNNNITIKNNTQSNRTMVIKNMDDDKEQTQRMDITYTDDEYQTIRGQSSKLGSKYGINYHASYQHKENLETKYQEIICKISDNEIVHSLDSDNYFVTNKRCRSKECHRNINEEKNKTSEKCESPSLWSAGWDSCAAEAIRYLIEVEGLDPSSPTVLALKDHLEIQRKHALCSYAI</sequence>
<gene>
    <name evidence="1" type="ORF">PV327_009481</name>
</gene>
<name>A0AA39FTW1_MICHY</name>
<organism evidence="1 2">
    <name type="scientific">Microctonus hyperodae</name>
    <name type="common">Parasitoid wasp</name>
    <dbReference type="NCBI Taxonomy" id="165561"/>
    <lineage>
        <taxon>Eukaryota</taxon>
        <taxon>Metazoa</taxon>
        <taxon>Ecdysozoa</taxon>
        <taxon>Arthropoda</taxon>
        <taxon>Hexapoda</taxon>
        <taxon>Insecta</taxon>
        <taxon>Pterygota</taxon>
        <taxon>Neoptera</taxon>
        <taxon>Endopterygota</taxon>
        <taxon>Hymenoptera</taxon>
        <taxon>Apocrita</taxon>
        <taxon>Ichneumonoidea</taxon>
        <taxon>Braconidae</taxon>
        <taxon>Euphorinae</taxon>
        <taxon>Microctonus</taxon>
    </lineage>
</organism>